<protein>
    <recommendedName>
        <fullName evidence="3">C3H1-type domain-containing protein</fullName>
    </recommendedName>
</protein>
<evidence type="ECO:0000259" key="3">
    <source>
        <dbReference type="PROSITE" id="PS50103"/>
    </source>
</evidence>
<feature type="region of interest" description="Disordered" evidence="2">
    <location>
        <begin position="147"/>
        <end position="173"/>
    </location>
</feature>
<evidence type="ECO:0000313" key="5">
    <source>
        <dbReference type="Proteomes" id="UP001190700"/>
    </source>
</evidence>
<evidence type="ECO:0000256" key="1">
    <source>
        <dbReference type="PROSITE-ProRule" id="PRU00723"/>
    </source>
</evidence>
<feature type="region of interest" description="Disordered" evidence="2">
    <location>
        <begin position="1"/>
        <end position="45"/>
    </location>
</feature>
<keyword evidence="1" id="KW-0479">Metal-binding</keyword>
<dbReference type="PROSITE" id="PS50103">
    <property type="entry name" value="ZF_C3H1"/>
    <property type="match status" value="1"/>
</dbReference>
<keyword evidence="1" id="KW-0863">Zinc-finger</keyword>
<proteinExistence type="predicted"/>
<name>A0AAE0F4T7_9CHLO</name>
<keyword evidence="1" id="KW-0862">Zinc</keyword>
<keyword evidence="5" id="KW-1185">Reference proteome</keyword>
<evidence type="ECO:0000256" key="2">
    <source>
        <dbReference type="SAM" id="MobiDB-lite"/>
    </source>
</evidence>
<dbReference type="GO" id="GO:0008270">
    <property type="term" value="F:zinc ion binding"/>
    <property type="evidence" value="ECO:0007669"/>
    <property type="project" value="UniProtKB-KW"/>
</dbReference>
<reference evidence="4 5" key="1">
    <citation type="journal article" date="2015" name="Genome Biol. Evol.">
        <title>Comparative Genomics of a Bacterivorous Green Alga Reveals Evolutionary Causalities and Consequences of Phago-Mixotrophic Mode of Nutrition.</title>
        <authorList>
            <person name="Burns J.A."/>
            <person name="Paasch A."/>
            <person name="Narechania A."/>
            <person name="Kim E."/>
        </authorList>
    </citation>
    <scope>NUCLEOTIDE SEQUENCE [LARGE SCALE GENOMIC DNA]</scope>
    <source>
        <strain evidence="4 5">PLY_AMNH</strain>
    </source>
</reference>
<sequence>MVVSPEIPQASLSGSRRTGKDRRDAESEGEAAEEEQVDEDLFGKDEEDAEKARKLKKSVAVPRLSKDQFLEQNFEMVEKISDLKERALFRKYISWILTLTEKFSWVDVYDFDAQVRNDFALGRVTTWDPVPFAFRFQYSFADSLGEAQKRRTDDRGGKKSNPRDSKTRDKKRDGVCDSFQTARGCKKGKDCGFVHACPPLDPGLTAGMARDEVKAKKVKKAKFSGNVHGCGSIFGFLWRAGGRLAAIPARRGSSGMVRTDAGSVPGISAFGIVFRVVEGVRSGLGGSGIVLGRDGPDFQDAAE</sequence>
<feature type="domain" description="C3H1-type" evidence="3">
    <location>
        <begin position="170"/>
        <end position="198"/>
    </location>
</feature>
<feature type="compositionally biased region" description="Acidic residues" evidence="2">
    <location>
        <begin position="27"/>
        <end position="45"/>
    </location>
</feature>
<dbReference type="Proteomes" id="UP001190700">
    <property type="component" value="Unassembled WGS sequence"/>
</dbReference>
<dbReference type="EMBL" id="LGRX02026737">
    <property type="protein sequence ID" value="KAK3250375.1"/>
    <property type="molecule type" value="Genomic_DNA"/>
</dbReference>
<dbReference type="AlphaFoldDB" id="A0AAE0F4T7"/>
<feature type="zinc finger region" description="C3H1-type" evidence="1">
    <location>
        <begin position="170"/>
        <end position="198"/>
    </location>
</feature>
<dbReference type="InterPro" id="IPR000571">
    <property type="entry name" value="Znf_CCCH"/>
</dbReference>
<gene>
    <name evidence="4" type="ORF">CYMTET_40233</name>
</gene>
<comment type="caution">
    <text evidence="4">The sequence shown here is derived from an EMBL/GenBank/DDBJ whole genome shotgun (WGS) entry which is preliminary data.</text>
</comment>
<evidence type="ECO:0000313" key="4">
    <source>
        <dbReference type="EMBL" id="KAK3250375.1"/>
    </source>
</evidence>
<accession>A0AAE0F4T7</accession>
<organism evidence="4 5">
    <name type="scientific">Cymbomonas tetramitiformis</name>
    <dbReference type="NCBI Taxonomy" id="36881"/>
    <lineage>
        <taxon>Eukaryota</taxon>
        <taxon>Viridiplantae</taxon>
        <taxon>Chlorophyta</taxon>
        <taxon>Pyramimonadophyceae</taxon>
        <taxon>Pyramimonadales</taxon>
        <taxon>Pyramimonadaceae</taxon>
        <taxon>Cymbomonas</taxon>
    </lineage>
</organism>